<organism evidence="2 3">
    <name type="scientific">Orenia marismortui</name>
    <dbReference type="NCBI Taxonomy" id="46469"/>
    <lineage>
        <taxon>Bacteria</taxon>
        <taxon>Bacillati</taxon>
        <taxon>Bacillota</taxon>
        <taxon>Clostridia</taxon>
        <taxon>Halanaerobiales</taxon>
        <taxon>Halobacteroidaceae</taxon>
        <taxon>Orenia</taxon>
    </lineage>
</organism>
<gene>
    <name evidence="2" type="ORF">C7959_10497</name>
</gene>
<feature type="transmembrane region" description="Helical" evidence="1">
    <location>
        <begin position="216"/>
        <end position="238"/>
    </location>
</feature>
<keyword evidence="1" id="KW-0812">Transmembrane</keyword>
<sequence length="383" mass="40955">MNLKNKIDLKDILGRKEEVKNIGQGGNKVDNKVALSTFRIAATYIGTVVGAGFASGQEVLQFFGYYGFGGFIGLLLATLLFVIYGYIILRLGLEYQAKSHLQVIKYAAGKWLGALIDIVITFFLFGALTAMIAGSGAIFEEQFAIPALWGNIIMAVTSLLTTLLGISGVISAISFVVPLLLTGVFAVTIMTILSKLPFGFSALEQVVAGKPPVPNWILSAINYASYNLVIAVAVLAPLGKEVKEKSRLKWGSIFGGVGLGIGAMSILFALLLNLPTAAKFEVPMVYVAGSFAPWVQIVYSAILIAEIYTTAVGNLYGFVARLTDPDGSKYKLYVIITSIVALIASQFGFTTLVRILYPAVGYAGFFLLGGLSFGMVKSYIKKA</sequence>
<dbReference type="Proteomes" id="UP000295832">
    <property type="component" value="Unassembled WGS sequence"/>
</dbReference>
<feature type="transmembrane region" description="Helical" evidence="1">
    <location>
        <begin position="250"/>
        <end position="274"/>
    </location>
</feature>
<feature type="transmembrane region" description="Helical" evidence="1">
    <location>
        <begin position="65"/>
        <end position="93"/>
    </location>
</feature>
<dbReference type="STRING" id="926561.GCA_000379025_00429"/>
<feature type="transmembrane region" description="Helical" evidence="1">
    <location>
        <begin position="173"/>
        <end position="196"/>
    </location>
</feature>
<comment type="caution">
    <text evidence="2">The sequence shown here is derived from an EMBL/GenBank/DDBJ whole genome shotgun (WGS) entry which is preliminary data.</text>
</comment>
<keyword evidence="1" id="KW-0472">Membrane</keyword>
<protein>
    <submittedName>
        <fullName evidence="2">Putative membrane protein YkvI</fullName>
    </submittedName>
</protein>
<feature type="transmembrane region" description="Helical" evidence="1">
    <location>
        <begin position="330"/>
        <end position="349"/>
    </location>
</feature>
<feature type="transmembrane region" description="Helical" evidence="1">
    <location>
        <begin position="114"/>
        <end position="139"/>
    </location>
</feature>
<keyword evidence="1" id="KW-1133">Transmembrane helix</keyword>
<dbReference type="RefSeq" id="WP_208324365.1">
    <property type="nucleotide sequence ID" value="NZ_SOEG01000004.1"/>
</dbReference>
<dbReference type="EMBL" id="SOEG01000004">
    <property type="protein sequence ID" value="TDX52969.1"/>
    <property type="molecule type" value="Genomic_DNA"/>
</dbReference>
<evidence type="ECO:0000313" key="2">
    <source>
        <dbReference type="EMBL" id="TDX52969.1"/>
    </source>
</evidence>
<feature type="transmembrane region" description="Helical" evidence="1">
    <location>
        <begin position="294"/>
        <end position="318"/>
    </location>
</feature>
<name>A0A4R8HB81_9FIRM</name>
<dbReference type="PANTHER" id="PTHR37814:SF1">
    <property type="entry name" value="MEMBRANE PROTEIN"/>
    <property type="match status" value="1"/>
</dbReference>
<proteinExistence type="predicted"/>
<feature type="transmembrane region" description="Helical" evidence="1">
    <location>
        <begin position="355"/>
        <end position="376"/>
    </location>
</feature>
<evidence type="ECO:0000256" key="1">
    <source>
        <dbReference type="SAM" id="Phobius"/>
    </source>
</evidence>
<accession>A0A4R8HB81</accession>
<feature type="transmembrane region" description="Helical" evidence="1">
    <location>
        <begin position="145"/>
        <end position="166"/>
    </location>
</feature>
<reference evidence="2 3" key="1">
    <citation type="submission" date="2019-03" db="EMBL/GenBank/DDBJ databases">
        <title>Subsurface microbial communities from deep shales in Ohio and West Virginia, USA.</title>
        <authorList>
            <person name="Wrighton K."/>
        </authorList>
    </citation>
    <scope>NUCLEOTIDE SEQUENCE [LARGE SCALE GENOMIC DNA]</scope>
    <source>
        <strain evidence="2 3">MSL 6dP</strain>
    </source>
</reference>
<keyword evidence="3" id="KW-1185">Reference proteome</keyword>
<dbReference type="InterPro" id="IPR038728">
    <property type="entry name" value="YkvI-like"/>
</dbReference>
<feature type="transmembrane region" description="Helical" evidence="1">
    <location>
        <begin position="33"/>
        <end position="53"/>
    </location>
</feature>
<dbReference type="AlphaFoldDB" id="A0A4R8HB81"/>
<evidence type="ECO:0000313" key="3">
    <source>
        <dbReference type="Proteomes" id="UP000295832"/>
    </source>
</evidence>
<dbReference type="PANTHER" id="PTHR37814">
    <property type="entry name" value="CONSERVED MEMBRANE PROTEIN"/>
    <property type="match status" value="1"/>
</dbReference>